<reference evidence="1" key="1">
    <citation type="submission" date="2021-06" db="EMBL/GenBank/DDBJ databases">
        <authorList>
            <person name="Kallberg Y."/>
            <person name="Tangrot J."/>
            <person name="Rosling A."/>
        </authorList>
    </citation>
    <scope>NUCLEOTIDE SEQUENCE</scope>
    <source>
        <strain evidence="1">87-6 pot B 2015</strain>
    </source>
</reference>
<evidence type="ECO:0000313" key="1">
    <source>
        <dbReference type="EMBL" id="CAG8706735.1"/>
    </source>
</evidence>
<evidence type="ECO:0000313" key="2">
    <source>
        <dbReference type="Proteomes" id="UP000789375"/>
    </source>
</evidence>
<accession>A0A9N9N738</accession>
<comment type="caution">
    <text evidence="1">The sequence shown here is derived from an EMBL/GenBank/DDBJ whole genome shotgun (WGS) entry which is preliminary data.</text>
</comment>
<organism evidence="1 2">
    <name type="scientific">Funneliformis mosseae</name>
    <name type="common">Endomycorrhizal fungus</name>
    <name type="synonym">Glomus mosseae</name>
    <dbReference type="NCBI Taxonomy" id="27381"/>
    <lineage>
        <taxon>Eukaryota</taxon>
        <taxon>Fungi</taxon>
        <taxon>Fungi incertae sedis</taxon>
        <taxon>Mucoromycota</taxon>
        <taxon>Glomeromycotina</taxon>
        <taxon>Glomeromycetes</taxon>
        <taxon>Glomerales</taxon>
        <taxon>Glomeraceae</taxon>
        <taxon>Funneliformis</taxon>
    </lineage>
</organism>
<gene>
    <name evidence="1" type="ORF">FMOSSE_LOCUS14065</name>
</gene>
<dbReference type="AlphaFoldDB" id="A0A9N9N738"/>
<keyword evidence="2" id="KW-1185">Reference proteome</keyword>
<proteinExistence type="predicted"/>
<dbReference type="Proteomes" id="UP000789375">
    <property type="component" value="Unassembled WGS sequence"/>
</dbReference>
<dbReference type="EMBL" id="CAJVPP010009739">
    <property type="protein sequence ID" value="CAG8706735.1"/>
    <property type="molecule type" value="Genomic_DNA"/>
</dbReference>
<protein>
    <submittedName>
        <fullName evidence="1">10971_t:CDS:1</fullName>
    </submittedName>
</protein>
<sequence length="248" mass="29034">MQTTTFDPKFSIFNKKFVNDVPNVCFFDMDPLEGDQFWPKQHKSPNKLKKIISKTFKSLKRKVFRKPKEIPVIKETMVSEITSFSTDDDIIEIDEIDVIDEIIDIYSSIPESLDKDEPNSSNLVKYEATSTCTLAENNAIEHIENDSTKCNPIETNSILYNLYEGVKETVNVPCNISYCELGKLNEQKIVYPTSKDPVFVRINNYYGDSIERIYDFDFLYYLIKHKESIYWIVSNFRFRRSTIFSNIK</sequence>
<name>A0A9N9N738_FUNMO</name>